<feature type="transmembrane region" description="Helical" evidence="1">
    <location>
        <begin position="177"/>
        <end position="199"/>
    </location>
</feature>
<keyword evidence="3" id="KW-1185">Reference proteome</keyword>
<feature type="transmembrane region" description="Helical" evidence="1">
    <location>
        <begin position="20"/>
        <end position="41"/>
    </location>
</feature>
<evidence type="ECO:0000313" key="2">
    <source>
        <dbReference type="EMBL" id="RFU94633.1"/>
    </source>
</evidence>
<reference evidence="2 3" key="2">
    <citation type="submission" date="2018-09" db="EMBL/GenBank/DDBJ databases">
        <title>Genome of Sphaerochaeta halotolerans strain 4-11.</title>
        <authorList>
            <person name="Nazina T.N."/>
            <person name="Sokolova D.S."/>
        </authorList>
    </citation>
    <scope>NUCLEOTIDE SEQUENCE [LARGE SCALE GENOMIC DNA]</scope>
    <source>
        <strain evidence="2 3">4-11</strain>
    </source>
</reference>
<feature type="transmembrane region" description="Helical" evidence="1">
    <location>
        <begin position="117"/>
        <end position="134"/>
    </location>
</feature>
<evidence type="ECO:0000313" key="3">
    <source>
        <dbReference type="Proteomes" id="UP000264002"/>
    </source>
</evidence>
<dbReference type="RefSeq" id="WP_117330667.1">
    <property type="nucleotide sequence ID" value="NZ_QUWK01000008.1"/>
</dbReference>
<sequence length="207" mass="23072">MNTIITLMLKDWYVLKSKSGLTLFLIVFFAVFAGLQGGFLYTAMCTMMMVMLTITTFAYDQSDGWEAYVSALPVSRKAVVQSKYLFGLLTVLVSVVLVLVFSLVFRGFQVDVLLNALQLQISIGIFFLSLNYPLILKFGFEKSRVWYILVTFLIVGAGSALSSIASQTGFQNNSLVSVFMVILVVALLVVSYFISLGILKRKEFIEI</sequence>
<gene>
    <name evidence="2" type="ORF">DYP60_08975</name>
</gene>
<dbReference type="InterPro" id="IPR025699">
    <property type="entry name" value="ABC2_memb-like"/>
</dbReference>
<comment type="caution">
    <text evidence="2">The sequence shown here is derived from an EMBL/GenBank/DDBJ whole genome shotgun (WGS) entry which is preliminary data.</text>
</comment>
<reference evidence="3" key="1">
    <citation type="submission" date="2018-08" db="EMBL/GenBank/DDBJ databases">
        <authorList>
            <person name="Grouzdev D.S."/>
            <person name="Krutkina M.S."/>
        </authorList>
    </citation>
    <scope>NUCLEOTIDE SEQUENCE [LARGE SCALE GENOMIC DNA]</scope>
    <source>
        <strain evidence="3">4-11</strain>
    </source>
</reference>
<evidence type="ECO:0000256" key="1">
    <source>
        <dbReference type="SAM" id="Phobius"/>
    </source>
</evidence>
<feature type="transmembrane region" description="Helical" evidence="1">
    <location>
        <begin position="84"/>
        <end position="105"/>
    </location>
</feature>
<dbReference type="Pfam" id="PF13346">
    <property type="entry name" value="ABC2_membrane_5"/>
    <property type="match status" value="1"/>
</dbReference>
<keyword evidence="1" id="KW-1133">Transmembrane helix</keyword>
<dbReference type="AlphaFoldDB" id="A0A372MGR0"/>
<dbReference type="PANTHER" id="PTHR41309">
    <property type="entry name" value="MEMBRANE PROTEIN-RELATED"/>
    <property type="match status" value="1"/>
</dbReference>
<dbReference type="Proteomes" id="UP000264002">
    <property type="component" value="Unassembled WGS sequence"/>
</dbReference>
<dbReference type="EMBL" id="QUWK01000008">
    <property type="protein sequence ID" value="RFU94633.1"/>
    <property type="molecule type" value="Genomic_DNA"/>
</dbReference>
<protein>
    <submittedName>
        <fullName evidence="2">ABC-2 transporter permease</fullName>
    </submittedName>
</protein>
<proteinExistence type="predicted"/>
<keyword evidence="1" id="KW-0472">Membrane</keyword>
<feature type="transmembrane region" description="Helical" evidence="1">
    <location>
        <begin position="146"/>
        <end position="165"/>
    </location>
</feature>
<keyword evidence="1" id="KW-0812">Transmembrane</keyword>
<organism evidence="2 3">
    <name type="scientific">Sphaerochaeta halotolerans</name>
    <dbReference type="NCBI Taxonomy" id="2293840"/>
    <lineage>
        <taxon>Bacteria</taxon>
        <taxon>Pseudomonadati</taxon>
        <taxon>Spirochaetota</taxon>
        <taxon>Spirochaetia</taxon>
        <taxon>Spirochaetales</taxon>
        <taxon>Sphaerochaetaceae</taxon>
        <taxon>Sphaerochaeta</taxon>
    </lineage>
</organism>
<accession>A0A372MGR0</accession>
<name>A0A372MGR0_9SPIR</name>
<dbReference type="PANTHER" id="PTHR41309:SF2">
    <property type="entry name" value="MEMBRANE PROTEIN"/>
    <property type="match status" value="1"/>
</dbReference>